<dbReference type="Pfam" id="PF14038">
    <property type="entry name" value="YqzE"/>
    <property type="match status" value="1"/>
</dbReference>
<feature type="transmembrane region" description="Helical" evidence="1">
    <location>
        <begin position="39"/>
        <end position="55"/>
    </location>
</feature>
<sequence length="60" mass="7117">MSFQDLIKFITQQAVIQMDKPGTIRKEERLRRKTNKASFSYRAFGVLPLALSWFIKRNQN</sequence>
<comment type="caution">
    <text evidence="2">The sequence shown here is derived from an EMBL/GenBank/DDBJ whole genome shotgun (WGS) entry which is preliminary data.</text>
</comment>
<gene>
    <name evidence="2" type="ORF">FN960_20000</name>
</gene>
<name>A0A553ZTC2_9BACI</name>
<evidence type="ECO:0000313" key="3">
    <source>
        <dbReference type="Proteomes" id="UP000318521"/>
    </source>
</evidence>
<organism evidence="2 3">
    <name type="scientific">Alkalicoccobacillus porphyridii</name>
    <dbReference type="NCBI Taxonomy" id="2597270"/>
    <lineage>
        <taxon>Bacteria</taxon>
        <taxon>Bacillati</taxon>
        <taxon>Bacillota</taxon>
        <taxon>Bacilli</taxon>
        <taxon>Bacillales</taxon>
        <taxon>Bacillaceae</taxon>
        <taxon>Alkalicoccobacillus</taxon>
    </lineage>
</organism>
<keyword evidence="1" id="KW-1133">Transmembrane helix</keyword>
<dbReference type="OrthoDB" id="2691835at2"/>
<keyword evidence="1" id="KW-0812">Transmembrane</keyword>
<dbReference type="InterPro" id="IPR025622">
    <property type="entry name" value="YqzE"/>
</dbReference>
<dbReference type="RefSeq" id="WP_143850663.1">
    <property type="nucleotide sequence ID" value="NZ_VLXZ01000021.1"/>
</dbReference>
<keyword evidence="1" id="KW-0472">Membrane</keyword>
<dbReference type="AlphaFoldDB" id="A0A553ZTC2"/>
<reference evidence="2 3" key="1">
    <citation type="submission" date="2019-07" db="EMBL/GenBank/DDBJ databases">
        <authorList>
            <person name="Park Y.J."/>
            <person name="Jeong S.E."/>
            <person name="Jung H.S."/>
        </authorList>
    </citation>
    <scope>NUCLEOTIDE SEQUENCE [LARGE SCALE GENOMIC DNA]</scope>
    <source>
        <strain evidence="3">P16(2019)</strain>
    </source>
</reference>
<proteinExistence type="predicted"/>
<keyword evidence="3" id="KW-1185">Reference proteome</keyword>
<evidence type="ECO:0000256" key="1">
    <source>
        <dbReference type="SAM" id="Phobius"/>
    </source>
</evidence>
<evidence type="ECO:0000313" key="2">
    <source>
        <dbReference type="EMBL" id="TSB44721.1"/>
    </source>
</evidence>
<accession>A0A553ZTC2</accession>
<dbReference type="Proteomes" id="UP000318521">
    <property type="component" value="Unassembled WGS sequence"/>
</dbReference>
<dbReference type="EMBL" id="VLXZ01000021">
    <property type="protein sequence ID" value="TSB44721.1"/>
    <property type="molecule type" value="Genomic_DNA"/>
</dbReference>
<protein>
    <submittedName>
        <fullName evidence="2">YqzE family protein</fullName>
    </submittedName>
</protein>